<keyword evidence="1" id="KW-0812">Transmembrane</keyword>
<evidence type="ECO:0008006" key="4">
    <source>
        <dbReference type="Google" id="ProtNLM"/>
    </source>
</evidence>
<dbReference type="Proteomes" id="UP000241473">
    <property type="component" value="Unassembled WGS sequence"/>
</dbReference>
<evidence type="ECO:0000313" key="2">
    <source>
        <dbReference type="EMBL" id="PSN86715.1"/>
    </source>
</evidence>
<reference evidence="2 3" key="1">
    <citation type="submission" date="2017-04" db="EMBL/GenBank/DDBJ databases">
        <title>Novel microbial lineages endemic to geothermal iron-oxide mats fill important gaps in the evolutionary history of Archaea.</title>
        <authorList>
            <person name="Jay Z.J."/>
            <person name="Beam J.P."/>
            <person name="Dlakic M."/>
            <person name="Rusch D.B."/>
            <person name="Kozubal M.A."/>
            <person name="Inskeep W.P."/>
        </authorList>
    </citation>
    <scope>NUCLEOTIDE SEQUENCE [LARGE SCALE GENOMIC DNA]</scope>
    <source>
        <strain evidence="2">OSP_C</strain>
    </source>
</reference>
<evidence type="ECO:0000313" key="3">
    <source>
        <dbReference type="Proteomes" id="UP000241473"/>
    </source>
</evidence>
<accession>A0A2R6AK24</accession>
<dbReference type="CDD" id="cd00102">
    <property type="entry name" value="IPT"/>
    <property type="match status" value="1"/>
</dbReference>
<keyword evidence="1" id="KW-0472">Membrane</keyword>
<dbReference type="InterPro" id="IPR013783">
    <property type="entry name" value="Ig-like_fold"/>
</dbReference>
<sequence length="745" mass="78501">MGFATADKNGAAVFSLSSFGLGIPNGTYPVELQDYYASGAYVPKVVAYYTATPSFGVQDIYNGYNTFGYVGDTLLLDGLASNFGSFPSAFQATSVTFTSAANGYSVTVTKDANGNPISKEFYGSDVNGDFSFNISPSGQYQYNPLYIILPALPGGEVMVTINGQIAGGRQVSIPGGVFYVLTGIQAVYYANLSTNSWNNLKSFEGNKVFSGDYLDVQVDGFPVNETGSLTFVSLNKLFVNSSLTKATPQNNGSLELIVQIPGLAPTTPSGFGLYQIYVNGGFYASTFCAFLTTFTYNITTPTPFYLNITPAGSYSVAPPHLYVDPQNITPESQLGVNKPGVFPTVHYTGESVNLLFVGFTPSAKEWVALNAYNAVTGTPITSLQYVFSPTSMPLLQTNGYGVAQTTLTLPNLTSKVYSGGQWWPVTYRLGVYEANPSVIAQTFYNAIPTNDETVNFNTTPRITVSPTSGPVGTSVTVTGTGFASQEQVTIYVQEVVVVPPSQVKTSSTGFFSATFNIPAYAAGPVSIVAIGSSGTKAYTQFTINITTPPQHPVVQVSGAPQLQPGQTQVITVTTYLNGTPTDMSSVSGTVLLPTGVTQSLSFLHVGTGEYQSVYLVPNITGTYVVTVSATASNGLSNTGVFSFSVVRSPPTPPTINTSAIISIISSQIAPLQTAISSLQSALSNLASQTSSAIQALLGSMSSLSSVVSQIQGSIGTLEAYSLGALIIAFIALIVIIYGVFVRRRM</sequence>
<protein>
    <recommendedName>
        <fullName evidence="4">IPT/TIG domain-containing protein</fullName>
    </recommendedName>
</protein>
<dbReference type="Gene3D" id="2.60.40.10">
    <property type="entry name" value="Immunoglobulins"/>
    <property type="match status" value="1"/>
</dbReference>
<dbReference type="AlphaFoldDB" id="A0A2R6AK24"/>
<comment type="caution">
    <text evidence="2">The sequence shown here is derived from an EMBL/GenBank/DDBJ whole genome shotgun (WGS) entry which is preliminary data.</text>
</comment>
<gene>
    <name evidence="2" type="ORF">B9Q00_10180</name>
</gene>
<feature type="transmembrane region" description="Helical" evidence="1">
    <location>
        <begin position="719"/>
        <end position="740"/>
    </location>
</feature>
<evidence type="ECO:0000256" key="1">
    <source>
        <dbReference type="SAM" id="Phobius"/>
    </source>
</evidence>
<name>A0A2R6AK24_9ARCH</name>
<dbReference type="EMBL" id="NEXB01000101">
    <property type="protein sequence ID" value="PSN86715.1"/>
    <property type="molecule type" value="Genomic_DNA"/>
</dbReference>
<proteinExistence type="predicted"/>
<organism evidence="2 3">
    <name type="scientific">Candidatus Marsarchaeota G1 archaeon OSP_C</name>
    <dbReference type="NCBI Taxonomy" id="1978154"/>
    <lineage>
        <taxon>Archaea</taxon>
        <taxon>Candidatus Marsarchaeota</taxon>
        <taxon>Candidatus Marsarchaeota group 1</taxon>
    </lineage>
</organism>
<keyword evidence="1" id="KW-1133">Transmembrane helix</keyword>